<gene>
    <name evidence="2" type="ORF">LCGC14_1975680</name>
</gene>
<sequence>VGDTTMVTLSHNGTGLRFGLNGTYLDYFEGTPVAPSGVNNFGSGSGGGNEADMQGDEFTVLNRSVGDTELLDDWYNGGAGRVFVDVFSPTITLNSPVNDSATTNQTITFNGTVISSTGIANVSLILDASFNQTNSSGLNNSNYIFQLTLADGDYNWTYESCNIFGCSIATTRTFTISRFIENSQTFNPFTFETKSEEFIINITTDPSSTPSSASLIYNETNQGSATITSLGNNNFNISKTIDIPTGNGNNSWFFNFTLDSVLDSSSSQQQSVGLINLTVCQTAPQNIPYLNFTFTNETTNQEDVTAFIDSSWTYFLGGGSVTKDLSYANSTEAFNYDFCFNPSNETLIAGVNISYNNAESQQRISNLNFVTLTNLTTQQKLFLLPTTLGLFSQFATQDVLGNTLIGVLGTITRTLGGSTIIVTSDTTDGSGLVVFFLNPDVTYAGTFSLTGFITNTFTFVPITDLRTVIMGSITTAAVNGSTISLGTSYEIKPLNGSLNNNTIVTFSFNVTSGETITLISMNITNSTNQVGFQSNAGQGFISENINTQNNTRLFGEFIIQTANETITVKRVWVVGIEFVGDYSLFRQLTLFNDYGFDEFIKFLIVLSVIGGSLIFMSRDDQTETDEIKMAVVTLIVWAFSIVRWLDTGIVVGSTNINALTQFSNQYGIAILTTIFTVFFISRRIFIRKP</sequence>
<evidence type="ECO:0000313" key="2">
    <source>
        <dbReference type="EMBL" id="KKL83345.1"/>
    </source>
</evidence>
<dbReference type="AlphaFoldDB" id="A0A0F9HNU6"/>
<organism evidence="2">
    <name type="scientific">marine sediment metagenome</name>
    <dbReference type="NCBI Taxonomy" id="412755"/>
    <lineage>
        <taxon>unclassified sequences</taxon>
        <taxon>metagenomes</taxon>
        <taxon>ecological metagenomes</taxon>
    </lineage>
</organism>
<dbReference type="EMBL" id="LAZR01022004">
    <property type="protein sequence ID" value="KKL83345.1"/>
    <property type="molecule type" value="Genomic_DNA"/>
</dbReference>
<keyword evidence="1" id="KW-0812">Transmembrane</keyword>
<name>A0A0F9HNU6_9ZZZZ</name>
<feature type="transmembrane region" description="Helical" evidence="1">
    <location>
        <begin position="665"/>
        <end position="685"/>
    </location>
</feature>
<proteinExistence type="predicted"/>
<keyword evidence="1" id="KW-0472">Membrane</keyword>
<keyword evidence="1" id="KW-1133">Transmembrane helix</keyword>
<reference evidence="2" key="1">
    <citation type="journal article" date="2015" name="Nature">
        <title>Complex archaea that bridge the gap between prokaryotes and eukaryotes.</title>
        <authorList>
            <person name="Spang A."/>
            <person name="Saw J.H."/>
            <person name="Jorgensen S.L."/>
            <person name="Zaremba-Niedzwiedzka K."/>
            <person name="Martijn J."/>
            <person name="Lind A.E."/>
            <person name="van Eijk R."/>
            <person name="Schleper C."/>
            <person name="Guy L."/>
            <person name="Ettema T.J."/>
        </authorList>
    </citation>
    <scope>NUCLEOTIDE SEQUENCE</scope>
</reference>
<feature type="transmembrane region" description="Helical" evidence="1">
    <location>
        <begin position="629"/>
        <end position="645"/>
    </location>
</feature>
<feature type="transmembrane region" description="Helical" evidence="1">
    <location>
        <begin position="599"/>
        <end position="617"/>
    </location>
</feature>
<comment type="caution">
    <text evidence="2">The sequence shown here is derived from an EMBL/GenBank/DDBJ whole genome shotgun (WGS) entry which is preliminary data.</text>
</comment>
<accession>A0A0F9HNU6</accession>
<protein>
    <submittedName>
        <fullName evidence="2">Uncharacterized protein</fullName>
    </submittedName>
</protein>
<evidence type="ECO:0000256" key="1">
    <source>
        <dbReference type="SAM" id="Phobius"/>
    </source>
</evidence>
<feature type="non-terminal residue" evidence="2">
    <location>
        <position position="1"/>
    </location>
</feature>